<evidence type="ECO:0000313" key="3">
    <source>
        <dbReference type="Proteomes" id="UP000604046"/>
    </source>
</evidence>
<dbReference type="AlphaFoldDB" id="A0A812KV80"/>
<comment type="caution">
    <text evidence="2">The sequence shown here is derived from an EMBL/GenBank/DDBJ whole genome shotgun (WGS) entry which is preliminary data.</text>
</comment>
<organism evidence="2 3">
    <name type="scientific">Symbiodinium natans</name>
    <dbReference type="NCBI Taxonomy" id="878477"/>
    <lineage>
        <taxon>Eukaryota</taxon>
        <taxon>Sar</taxon>
        <taxon>Alveolata</taxon>
        <taxon>Dinophyceae</taxon>
        <taxon>Suessiales</taxon>
        <taxon>Symbiodiniaceae</taxon>
        <taxon>Symbiodinium</taxon>
    </lineage>
</organism>
<keyword evidence="3" id="KW-1185">Reference proteome</keyword>
<evidence type="ECO:0000313" key="2">
    <source>
        <dbReference type="EMBL" id="CAE7230662.1"/>
    </source>
</evidence>
<dbReference type="Proteomes" id="UP000604046">
    <property type="component" value="Unassembled WGS sequence"/>
</dbReference>
<feature type="compositionally biased region" description="Basic and acidic residues" evidence="1">
    <location>
        <begin position="71"/>
        <end position="85"/>
    </location>
</feature>
<feature type="compositionally biased region" description="Acidic residues" evidence="1">
    <location>
        <begin position="122"/>
        <end position="133"/>
    </location>
</feature>
<gene>
    <name evidence="2" type="ORF">SNAT2548_LOCUS9392</name>
</gene>
<reference evidence="2" key="1">
    <citation type="submission" date="2021-02" db="EMBL/GenBank/DDBJ databases">
        <authorList>
            <person name="Dougan E. K."/>
            <person name="Rhodes N."/>
            <person name="Thang M."/>
            <person name="Chan C."/>
        </authorList>
    </citation>
    <scope>NUCLEOTIDE SEQUENCE</scope>
</reference>
<feature type="region of interest" description="Disordered" evidence="1">
    <location>
        <begin position="100"/>
        <end position="192"/>
    </location>
</feature>
<name>A0A812KV80_9DINO</name>
<feature type="region of interest" description="Disordered" evidence="1">
    <location>
        <begin position="71"/>
        <end position="90"/>
    </location>
</feature>
<feature type="compositionally biased region" description="Basic residues" evidence="1">
    <location>
        <begin position="136"/>
        <end position="151"/>
    </location>
</feature>
<feature type="non-terminal residue" evidence="2">
    <location>
        <position position="1"/>
    </location>
</feature>
<evidence type="ECO:0000256" key="1">
    <source>
        <dbReference type="SAM" id="MobiDB-lite"/>
    </source>
</evidence>
<proteinExistence type="predicted"/>
<sequence>YALLRTTYARLRDQLHQAEANAVSNADLLNAEMDSARVAAAQATRAVQATSEVEISRLTAEVRDFRMMMSHESEKRKMAEKENAELKSQLSQAIAALQAHTSATGTPKGQSPDATLTGGGPDGDDDGSDDDDSSSSHKKKKSKKKDKKSKKRDSSSSSDLSPKQLKAIIKQLDKGKTNEKEEVDEDGNKTKSKEAEKILFPKFPTPEQYRNWRIRVREAVVVASHKPDEAFEWLSKVWDKDSKEEELRDTGSFSTLDAKVLSAVTNVLEGDFARKMDTLKEREAHAGRLVRGRQILFLLHQYFATNILHNSVYDMEDLLSMTLVNENLVMFIRN</sequence>
<dbReference type="EMBL" id="CAJNDS010000728">
    <property type="protein sequence ID" value="CAE7230662.1"/>
    <property type="molecule type" value="Genomic_DNA"/>
</dbReference>
<accession>A0A812KV80</accession>
<feature type="compositionally biased region" description="Polar residues" evidence="1">
    <location>
        <begin position="100"/>
        <end position="114"/>
    </location>
</feature>
<protein>
    <submittedName>
        <fullName evidence="2">Uncharacterized protein</fullName>
    </submittedName>
</protein>
<feature type="compositionally biased region" description="Basic and acidic residues" evidence="1">
    <location>
        <begin position="171"/>
        <end position="192"/>
    </location>
</feature>
<dbReference type="OrthoDB" id="446949at2759"/>